<feature type="region of interest" description="Disordered" evidence="1">
    <location>
        <begin position="1"/>
        <end position="85"/>
    </location>
</feature>
<accession>A0A843W8R2</accession>
<dbReference type="AlphaFoldDB" id="A0A843W8R2"/>
<proteinExistence type="predicted"/>
<feature type="compositionally biased region" description="Basic residues" evidence="1">
    <location>
        <begin position="41"/>
        <end position="50"/>
    </location>
</feature>
<dbReference type="EMBL" id="NMUH01003095">
    <property type="protein sequence ID" value="MQM03777.1"/>
    <property type="molecule type" value="Genomic_DNA"/>
</dbReference>
<protein>
    <submittedName>
        <fullName evidence="2">Uncharacterized protein</fullName>
    </submittedName>
</protein>
<organism evidence="2 3">
    <name type="scientific">Colocasia esculenta</name>
    <name type="common">Wild taro</name>
    <name type="synonym">Arum esculentum</name>
    <dbReference type="NCBI Taxonomy" id="4460"/>
    <lineage>
        <taxon>Eukaryota</taxon>
        <taxon>Viridiplantae</taxon>
        <taxon>Streptophyta</taxon>
        <taxon>Embryophyta</taxon>
        <taxon>Tracheophyta</taxon>
        <taxon>Spermatophyta</taxon>
        <taxon>Magnoliopsida</taxon>
        <taxon>Liliopsida</taxon>
        <taxon>Araceae</taxon>
        <taxon>Aroideae</taxon>
        <taxon>Colocasieae</taxon>
        <taxon>Colocasia</taxon>
    </lineage>
</organism>
<keyword evidence="3" id="KW-1185">Reference proteome</keyword>
<evidence type="ECO:0000256" key="1">
    <source>
        <dbReference type="SAM" id="MobiDB-lite"/>
    </source>
</evidence>
<comment type="caution">
    <text evidence="2">The sequence shown here is derived from an EMBL/GenBank/DDBJ whole genome shotgun (WGS) entry which is preliminary data.</text>
</comment>
<evidence type="ECO:0000313" key="3">
    <source>
        <dbReference type="Proteomes" id="UP000652761"/>
    </source>
</evidence>
<name>A0A843W8R2_COLES</name>
<sequence>MKTGKGRTKEGTTPPPETLAVPFLTLGDKDERVAVEAPTGRARRGRRHAAHGGAPPPPTQEKGKSPLHPSAGVGGGGSPVKKPTS</sequence>
<gene>
    <name evidence="2" type="ORF">Taro_036562</name>
</gene>
<dbReference type="Proteomes" id="UP000652761">
    <property type="component" value="Unassembled WGS sequence"/>
</dbReference>
<reference evidence="2" key="1">
    <citation type="submission" date="2017-07" db="EMBL/GenBank/DDBJ databases">
        <title>Taro Niue Genome Assembly and Annotation.</title>
        <authorList>
            <person name="Atibalentja N."/>
            <person name="Keating K."/>
            <person name="Fields C.J."/>
        </authorList>
    </citation>
    <scope>NUCLEOTIDE SEQUENCE</scope>
    <source>
        <strain evidence="2">Niue_2</strain>
        <tissue evidence="2">Leaf</tissue>
    </source>
</reference>
<evidence type="ECO:0000313" key="2">
    <source>
        <dbReference type="EMBL" id="MQM03777.1"/>
    </source>
</evidence>